<dbReference type="EMBL" id="JAAGOA010000003">
    <property type="protein sequence ID" value="NED99769.1"/>
    <property type="molecule type" value="Genomic_DNA"/>
</dbReference>
<dbReference type="Gene3D" id="1.20.120.580">
    <property type="entry name" value="bsu32300-like"/>
    <property type="match status" value="1"/>
</dbReference>
<evidence type="ECO:0000256" key="2">
    <source>
        <dbReference type="ARBA" id="ARBA00022722"/>
    </source>
</evidence>
<comment type="similarity">
    <text evidence="4">Belongs to the HepT RNase toxin family.</text>
</comment>
<evidence type="ECO:0000313" key="5">
    <source>
        <dbReference type="EMBL" id="NED99769.1"/>
    </source>
</evidence>
<dbReference type="Proteomes" id="UP000475214">
    <property type="component" value="Unassembled WGS sequence"/>
</dbReference>
<sequence>MVDEERVIRLAGEITRDVARLRGLSHAGELTQLPDQLDAVKYRFITAIEGCTSIAHHILASEGWAAPETNAAAMRGLAEHAVISNELGVGHGEGRRIPKPARPSIR</sequence>
<evidence type="ECO:0000256" key="3">
    <source>
        <dbReference type="ARBA" id="ARBA00022801"/>
    </source>
</evidence>
<dbReference type="Pfam" id="PF01934">
    <property type="entry name" value="HepT-like"/>
    <property type="match status" value="1"/>
</dbReference>
<keyword evidence="6" id="KW-1185">Reference proteome</keyword>
<gene>
    <name evidence="5" type="ORF">G1H10_06275</name>
</gene>
<reference evidence="5 6" key="1">
    <citation type="submission" date="2020-02" db="EMBL/GenBank/DDBJ databases">
        <authorList>
            <person name="Li X.-J."/>
            <person name="Han X.-M."/>
        </authorList>
    </citation>
    <scope>NUCLEOTIDE SEQUENCE [LARGE SCALE GENOMIC DNA]</scope>
    <source>
        <strain evidence="5 6">CCTCC AB 2017055</strain>
    </source>
</reference>
<comment type="caution">
    <text evidence="5">The sequence shown here is derived from an EMBL/GenBank/DDBJ whole genome shotgun (WGS) entry which is preliminary data.</text>
</comment>
<dbReference type="RefSeq" id="WP_163734225.1">
    <property type="nucleotide sequence ID" value="NZ_JAAGOA010000003.1"/>
</dbReference>
<dbReference type="InterPro" id="IPR037038">
    <property type="entry name" value="HepT-like_sf"/>
</dbReference>
<keyword evidence="1" id="KW-1277">Toxin-antitoxin system</keyword>
<proteinExistence type="inferred from homology"/>
<evidence type="ECO:0000256" key="1">
    <source>
        <dbReference type="ARBA" id="ARBA00022649"/>
    </source>
</evidence>
<dbReference type="GO" id="GO:0004540">
    <property type="term" value="F:RNA nuclease activity"/>
    <property type="evidence" value="ECO:0007669"/>
    <property type="project" value="InterPro"/>
</dbReference>
<evidence type="ECO:0000256" key="4">
    <source>
        <dbReference type="ARBA" id="ARBA00024207"/>
    </source>
</evidence>
<name>A0A6L9S714_9ACTN</name>
<dbReference type="GO" id="GO:0110001">
    <property type="term" value="C:toxin-antitoxin complex"/>
    <property type="evidence" value="ECO:0007669"/>
    <property type="project" value="InterPro"/>
</dbReference>
<dbReference type="AlphaFoldDB" id="A0A6L9S714"/>
<organism evidence="5 6">
    <name type="scientific">Phytoactinopolyspora halotolerans</name>
    <dbReference type="NCBI Taxonomy" id="1981512"/>
    <lineage>
        <taxon>Bacteria</taxon>
        <taxon>Bacillati</taxon>
        <taxon>Actinomycetota</taxon>
        <taxon>Actinomycetes</taxon>
        <taxon>Jiangellales</taxon>
        <taxon>Jiangellaceae</taxon>
        <taxon>Phytoactinopolyspora</taxon>
    </lineage>
</organism>
<accession>A0A6L9S714</accession>
<evidence type="ECO:0000313" key="6">
    <source>
        <dbReference type="Proteomes" id="UP000475214"/>
    </source>
</evidence>
<dbReference type="InterPro" id="IPR008201">
    <property type="entry name" value="HepT-like"/>
</dbReference>
<dbReference type="GO" id="GO:0016787">
    <property type="term" value="F:hydrolase activity"/>
    <property type="evidence" value="ECO:0007669"/>
    <property type="project" value="UniProtKB-KW"/>
</dbReference>
<keyword evidence="2" id="KW-0540">Nuclease</keyword>
<protein>
    <submittedName>
        <fullName evidence="5">DUF86 domain-containing protein</fullName>
    </submittedName>
</protein>
<keyword evidence="3" id="KW-0378">Hydrolase</keyword>